<dbReference type="PROSITE" id="PS00216">
    <property type="entry name" value="SUGAR_TRANSPORT_1"/>
    <property type="match status" value="1"/>
</dbReference>
<keyword evidence="2 5" id="KW-0812">Transmembrane</keyword>
<dbReference type="Pfam" id="PF00083">
    <property type="entry name" value="Sugar_tr"/>
    <property type="match status" value="1"/>
</dbReference>
<evidence type="ECO:0000313" key="7">
    <source>
        <dbReference type="Proteomes" id="UP000762676"/>
    </source>
</evidence>
<keyword evidence="4 5" id="KW-0472">Membrane</keyword>
<comment type="subcellular location">
    <subcellularLocation>
        <location evidence="1">Membrane</location>
        <topology evidence="1">Multi-pass membrane protein</topology>
    </subcellularLocation>
</comment>
<keyword evidence="6" id="KW-0813">Transport</keyword>
<dbReference type="GO" id="GO:0016020">
    <property type="term" value="C:membrane"/>
    <property type="evidence" value="ECO:0007669"/>
    <property type="project" value="UniProtKB-SubCell"/>
</dbReference>
<dbReference type="InterPro" id="IPR005828">
    <property type="entry name" value="MFS_sugar_transport-like"/>
</dbReference>
<dbReference type="Proteomes" id="UP000762676">
    <property type="component" value="Unassembled WGS sequence"/>
</dbReference>
<keyword evidence="3 5" id="KW-1133">Transmembrane helix</keyword>
<dbReference type="EMBL" id="BMAT01001712">
    <property type="protein sequence ID" value="GFR91170.1"/>
    <property type="molecule type" value="Genomic_DNA"/>
</dbReference>
<feature type="transmembrane region" description="Helical" evidence="5">
    <location>
        <begin position="20"/>
        <end position="41"/>
    </location>
</feature>
<dbReference type="InterPro" id="IPR036259">
    <property type="entry name" value="MFS_trans_sf"/>
</dbReference>
<dbReference type="InterPro" id="IPR045263">
    <property type="entry name" value="GLUT"/>
</dbReference>
<accession>A0AAV4H2Z8</accession>
<reference evidence="6 7" key="1">
    <citation type="journal article" date="2021" name="Elife">
        <title>Chloroplast acquisition without the gene transfer in kleptoplastic sea slugs, Plakobranchus ocellatus.</title>
        <authorList>
            <person name="Maeda T."/>
            <person name="Takahashi S."/>
            <person name="Yoshida T."/>
            <person name="Shimamura S."/>
            <person name="Takaki Y."/>
            <person name="Nagai Y."/>
            <person name="Toyoda A."/>
            <person name="Suzuki Y."/>
            <person name="Arimoto A."/>
            <person name="Ishii H."/>
            <person name="Satoh N."/>
            <person name="Nishiyama T."/>
            <person name="Hasebe M."/>
            <person name="Maruyama T."/>
            <person name="Minagawa J."/>
            <person name="Obokata J."/>
            <person name="Shigenobu S."/>
        </authorList>
    </citation>
    <scope>NUCLEOTIDE SEQUENCE [LARGE SCALE GENOMIC DNA]</scope>
</reference>
<gene>
    <name evidence="6" type="ORF">ElyMa_000837200</name>
</gene>
<protein>
    <submittedName>
        <fullName evidence="6">Solute carrier family 2 facilitated glucose transporter member 1 protein</fullName>
    </submittedName>
</protein>
<evidence type="ECO:0000313" key="6">
    <source>
        <dbReference type="EMBL" id="GFR91170.1"/>
    </source>
</evidence>
<name>A0AAV4H2Z8_9GAST</name>
<evidence type="ECO:0000256" key="4">
    <source>
        <dbReference type="ARBA" id="ARBA00023136"/>
    </source>
</evidence>
<dbReference type="Gene3D" id="1.20.1250.20">
    <property type="entry name" value="MFS general substrate transporter like domains"/>
    <property type="match status" value="1"/>
</dbReference>
<feature type="transmembrane region" description="Helical" evidence="5">
    <location>
        <begin position="47"/>
        <end position="65"/>
    </location>
</feature>
<dbReference type="PANTHER" id="PTHR23503">
    <property type="entry name" value="SOLUTE CARRIER FAMILY 2"/>
    <property type="match status" value="1"/>
</dbReference>
<dbReference type="PANTHER" id="PTHR23503:SF128">
    <property type="entry name" value="GLUCOSE TRANSPORTER TYPE 1"/>
    <property type="match status" value="1"/>
</dbReference>
<evidence type="ECO:0000256" key="3">
    <source>
        <dbReference type="ARBA" id="ARBA00022989"/>
    </source>
</evidence>
<dbReference type="InterPro" id="IPR005829">
    <property type="entry name" value="Sugar_transporter_CS"/>
</dbReference>
<organism evidence="6 7">
    <name type="scientific">Elysia marginata</name>
    <dbReference type="NCBI Taxonomy" id="1093978"/>
    <lineage>
        <taxon>Eukaryota</taxon>
        <taxon>Metazoa</taxon>
        <taxon>Spiralia</taxon>
        <taxon>Lophotrochozoa</taxon>
        <taxon>Mollusca</taxon>
        <taxon>Gastropoda</taxon>
        <taxon>Heterobranchia</taxon>
        <taxon>Euthyneura</taxon>
        <taxon>Panpulmonata</taxon>
        <taxon>Sacoglossa</taxon>
        <taxon>Placobranchoidea</taxon>
        <taxon>Plakobranchidae</taxon>
        <taxon>Elysia</taxon>
    </lineage>
</organism>
<evidence type="ECO:0000256" key="5">
    <source>
        <dbReference type="SAM" id="Phobius"/>
    </source>
</evidence>
<keyword evidence="6" id="KW-0762">Sugar transport</keyword>
<comment type="caution">
    <text evidence="6">The sequence shown here is derived from an EMBL/GenBank/DDBJ whole genome shotgun (WGS) entry which is preliminary data.</text>
</comment>
<evidence type="ECO:0000256" key="2">
    <source>
        <dbReference type="ARBA" id="ARBA00022692"/>
    </source>
</evidence>
<dbReference type="GO" id="GO:0015149">
    <property type="term" value="F:hexose transmembrane transporter activity"/>
    <property type="evidence" value="ECO:0007669"/>
    <property type="project" value="TreeGrafter"/>
</dbReference>
<dbReference type="AlphaFoldDB" id="A0AAV4H2Z8"/>
<dbReference type="SUPFAM" id="SSF103473">
    <property type="entry name" value="MFS general substrate transporter"/>
    <property type="match status" value="1"/>
</dbReference>
<keyword evidence="7" id="KW-1185">Reference proteome</keyword>
<sequence length="74" mass="8069">MVLMTLVTVPLMDRAGRRTLHLAGLAGMMVLSIGVTFTLVFRGEVGWFVEASIALTLLYVMFFALGPGEEFCSI</sequence>
<proteinExistence type="predicted"/>
<evidence type="ECO:0000256" key="1">
    <source>
        <dbReference type="ARBA" id="ARBA00004141"/>
    </source>
</evidence>